<name>W9CLS6_SCLBF</name>
<comment type="caution">
    <text evidence="1">The sequence shown here is derived from an EMBL/GenBank/DDBJ whole genome shotgun (WGS) entry which is preliminary data.</text>
</comment>
<dbReference type="STRING" id="1432307.W9CLS6"/>
<dbReference type="PANTHER" id="PTHR24148">
    <property type="entry name" value="ANKYRIN REPEAT DOMAIN-CONTAINING PROTEIN 39 HOMOLOG-RELATED"/>
    <property type="match status" value="1"/>
</dbReference>
<evidence type="ECO:0008006" key="3">
    <source>
        <dbReference type="Google" id="ProtNLM"/>
    </source>
</evidence>
<evidence type="ECO:0000313" key="2">
    <source>
        <dbReference type="Proteomes" id="UP000019487"/>
    </source>
</evidence>
<accession>W9CLS6</accession>
<dbReference type="OrthoDB" id="3557394at2759"/>
<gene>
    <name evidence="1" type="ORF">SBOR_4010</name>
</gene>
<dbReference type="AlphaFoldDB" id="W9CLS6"/>
<dbReference type="PANTHER" id="PTHR24148:SF64">
    <property type="entry name" value="HETEROKARYON INCOMPATIBILITY DOMAIN-CONTAINING PROTEIN"/>
    <property type="match status" value="1"/>
</dbReference>
<dbReference type="EMBL" id="AYSA01000177">
    <property type="protein sequence ID" value="ESZ95614.1"/>
    <property type="molecule type" value="Genomic_DNA"/>
</dbReference>
<keyword evidence="2" id="KW-1185">Reference proteome</keyword>
<protein>
    <recommendedName>
        <fullName evidence="3">Heterokaryon incompatibility domain-containing protein</fullName>
    </recommendedName>
</protein>
<organism evidence="1 2">
    <name type="scientific">Sclerotinia borealis (strain F-4128)</name>
    <dbReference type="NCBI Taxonomy" id="1432307"/>
    <lineage>
        <taxon>Eukaryota</taxon>
        <taxon>Fungi</taxon>
        <taxon>Dikarya</taxon>
        <taxon>Ascomycota</taxon>
        <taxon>Pezizomycotina</taxon>
        <taxon>Leotiomycetes</taxon>
        <taxon>Helotiales</taxon>
        <taxon>Sclerotiniaceae</taxon>
        <taxon>Sclerotinia</taxon>
    </lineage>
</organism>
<dbReference type="InterPro" id="IPR052895">
    <property type="entry name" value="HetReg/Transcr_Mod"/>
</dbReference>
<dbReference type="Proteomes" id="UP000019487">
    <property type="component" value="Unassembled WGS sequence"/>
</dbReference>
<evidence type="ECO:0000313" key="1">
    <source>
        <dbReference type="EMBL" id="ESZ95614.1"/>
    </source>
</evidence>
<proteinExistence type="predicted"/>
<reference evidence="1 2" key="1">
    <citation type="journal article" date="2014" name="Genome Announc.">
        <title>Draft genome sequence of Sclerotinia borealis, a psychrophilic plant pathogenic fungus.</title>
        <authorList>
            <person name="Mardanov A.V."/>
            <person name="Beletsky A.V."/>
            <person name="Kadnikov V.V."/>
            <person name="Ignatov A.N."/>
            <person name="Ravin N.V."/>
        </authorList>
    </citation>
    <scope>NUCLEOTIDE SEQUENCE [LARGE SCALE GENOMIC DNA]</scope>
    <source>
        <strain evidence="2">F-4157</strain>
    </source>
</reference>
<dbReference type="HOGENOM" id="CLU_1230536_0_0_1"/>
<sequence>MAGTVYRPLINTIQDIRVLRILPGKTGHFDEPLECTFKYVSLADKPDVAALSYTWGDVLYHEDYPASKMIAKNHVGASPSISNTIDGVPVKIVESVRIPPNLPLLDGKLQFSDPAAKPMELLDLLQTFRKFECRDPRDKVYGLVGLSTQYQKQLAIDYSKDVSEIHKDVARLIIETTQRLENICTDEKAAFDCRQGLQEKPSSLPIWIPNWSCIREGTALCPGLL</sequence>